<comment type="subcellular location">
    <subcellularLocation>
        <location evidence="1 11">Cytoplasm</location>
    </subcellularLocation>
</comment>
<dbReference type="PIRSF" id="PIRSF001549">
    <property type="entry name" value="His-tRNA_synth"/>
    <property type="match status" value="1"/>
</dbReference>
<evidence type="ECO:0000256" key="11">
    <source>
        <dbReference type="HAMAP-Rule" id="MF_00127"/>
    </source>
</evidence>
<dbReference type="SUPFAM" id="SSF52954">
    <property type="entry name" value="Class II aaRS ABD-related"/>
    <property type="match status" value="1"/>
</dbReference>
<evidence type="ECO:0000256" key="9">
    <source>
        <dbReference type="ARBA" id="ARBA00023146"/>
    </source>
</evidence>
<keyword evidence="7 11" id="KW-0067">ATP-binding</keyword>
<evidence type="ECO:0000256" key="2">
    <source>
        <dbReference type="ARBA" id="ARBA00008226"/>
    </source>
</evidence>
<dbReference type="GO" id="GO:0016740">
    <property type="term" value="F:transferase activity"/>
    <property type="evidence" value="ECO:0007669"/>
    <property type="project" value="UniProtKB-ARBA"/>
</dbReference>
<dbReference type="InterPro" id="IPR036621">
    <property type="entry name" value="Anticodon-bd_dom_sf"/>
</dbReference>
<organism evidence="14 15">
    <name type="scientific">Clostridium algidicarnis DSM 15099</name>
    <dbReference type="NCBI Taxonomy" id="1121295"/>
    <lineage>
        <taxon>Bacteria</taxon>
        <taxon>Bacillati</taxon>
        <taxon>Bacillota</taxon>
        <taxon>Clostridia</taxon>
        <taxon>Eubacteriales</taxon>
        <taxon>Clostridiaceae</taxon>
        <taxon>Clostridium</taxon>
    </lineage>
</organism>
<dbReference type="GO" id="GO:0004821">
    <property type="term" value="F:histidine-tRNA ligase activity"/>
    <property type="evidence" value="ECO:0007669"/>
    <property type="project" value="UniProtKB-UniRule"/>
</dbReference>
<feature type="binding site" evidence="12">
    <location>
        <position position="114"/>
    </location>
    <ligand>
        <name>L-histidine</name>
        <dbReference type="ChEBI" id="CHEBI:57595"/>
    </ligand>
</feature>
<dbReference type="Proteomes" id="UP000239863">
    <property type="component" value="Unassembled WGS sequence"/>
</dbReference>
<evidence type="ECO:0000256" key="10">
    <source>
        <dbReference type="ARBA" id="ARBA00047639"/>
    </source>
</evidence>
<dbReference type="PANTHER" id="PTHR43707:SF1">
    <property type="entry name" value="HISTIDINE--TRNA LIGASE, MITOCHONDRIAL-RELATED"/>
    <property type="match status" value="1"/>
</dbReference>
<feature type="binding site" evidence="12">
    <location>
        <position position="132"/>
    </location>
    <ligand>
        <name>L-histidine</name>
        <dbReference type="ChEBI" id="CHEBI:57595"/>
    </ligand>
</feature>
<dbReference type="InterPro" id="IPR033656">
    <property type="entry name" value="HisRS_anticodon"/>
</dbReference>
<dbReference type="EMBL" id="PTIS01000001">
    <property type="protein sequence ID" value="PPK49594.1"/>
    <property type="molecule type" value="Genomic_DNA"/>
</dbReference>
<gene>
    <name evidence="11" type="primary">hisS</name>
    <name evidence="14" type="ORF">BD821_101256</name>
</gene>
<evidence type="ECO:0000256" key="4">
    <source>
        <dbReference type="ARBA" id="ARBA00022490"/>
    </source>
</evidence>
<keyword evidence="5 11" id="KW-0436">Ligase</keyword>
<comment type="subunit">
    <text evidence="3 11">Homodimer.</text>
</comment>
<feature type="binding site" evidence="12">
    <location>
        <begin position="263"/>
        <end position="264"/>
    </location>
    <ligand>
        <name>L-histidine</name>
        <dbReference type="ChEBI" id="CHEBI:57595"/>
    </ligand>
</feature>
<keyword evidence="6 11" id="KW-0547">Nucleotide-binding</keyword>
<comment type="caution">
    <text evidence="14">The sequence shown here is derived from an EMBL/GenBank/DDBJ whole genome shotgun (WGS) entry which is preliminary data.</text>
</comment>
<feature type="binding site" evidence="12">
    <location>
        <begin position="83"/>
        <end position="85"/>
    </location>
    <ligand>
        <name>L-histidine</name>
        <dbReference type="ChEBI" id="CHEBI:57595"/>
    </ligand>
</feature>
<dbReference type="AlphaFoldDB" id="A0A2S6G0Y4"/>
<keyword evidence="9 11" id="KW-0030">Aminoacyl-tRNA synthetase</keyword>
<evidence type="ECO:0000313" key="15">
    <source>
        <dbReference type="Proteomes" id="UP000239863"/>
    </source>
</evidence>
<dbReference type="GO" id="GO:0005524">
    <property type="term" value="F:ATP binding"/>
    <property type="evidence" value="ECO:0007669"/>
    <property type="project" value="UniProtKB-UniRule"/>
</dbReference>
<dbReference type="FunFam" id="3.30.930.10:FF:000005">
    <property type="entry name" value="Histidine--tRNA ligase"/>
    <property type="match status" value="1"/>
</dbReference>
<dbReference type="InterPro" id="IPR045864">
    <property type="entry name" value="aa-tRNA-synth_II/BPL/LPL"/>
</dbReference>
<dbReference type="NCBIfam" id="TIGR00442">
    <property type="entry name" value="hisS"/>
    <property type="match status" value="1"/>
</dbReference>
<feature type="binding site" evidence="12">
    <location>
        <position position="259"/>
    </location>
    <ligand>
        <name>L-histidine</name>
        <dbReference type="ChEBI" id="CHEBI:57595"/>
    </ligand>
</feature>
<dbReference type="Gene3D" id="3.30.930.10">
    <property type="entry name" value="Bira Bifunctional Protein, Domain 2"/>
    <property type="match status" value="1"/>
</dbReference>
<evidence type="ECO:0000256" key="7">
    <source>
        <dbReference type="ARBA" id="ARBA00022840"/>
    </source>
</evidence>
<proteinExistence type="inferred from homology"/>
<dbReference type="InterPro" id="IPR004516">
    <property type="entry name" value="HisRS/HisZ"/>
</dbReference>
<reference evidence="14 15" key="1">
    <citation type="submission" date="2018-02" db="EMBL/GenBank/DDBJ databases">
        <title>Genomic Encyclopedia of Archaeal and Bacterial Type Strains, Phase II (KMG-II): from individual species to whole genera.</title>
        <authorList>
            <person name="Goeker M."/>
        </authorList>
    </citation>
    <scope>NUCLEOTIDE SEQUENCE [LARGE SCALE GENOMIC DNA]</scope>
    <source>
        <strain evidence="14 15">DSM 15099</strain>
    </source>
</reference>
<sequence length="421" mass="48306">MAISIKAPKGTKDMLPQDAYKWHYIADILSNIAENFGYREIRTPIFEHTELFTRGVGETTDVVQKEMYTFEDKAKRSITLKPEGTAPAVRAFIENALYSETQPTKMYYFTPVFRYENVQKGRLRQHHQFGVEAFGVSGASLDAEIISIAMNAYESFGIKGLKLKINSIGCPVCREKYNEVLKEFLKENFNELCDTCKTRYSRNPMRILDCKEESCKVITKNAPVILDYICDECKIHFEDLKLHLETVGIKYEIDHYIVRGLDYYSKTVFEIVNDNITVCGGGRYDYLIEQIDGPKMPAVGFGMGMERLLMTLDEEGIEIPKPVIINMYVGSIGEEANLEAYKITYKLRQEGIKAECDHLKRSVKAQMRYANKMGAEYTMILGENELKENKVKIKRMSDGEQFNVELNNIAEIIDTMKNNLQ</sequence>
<dbReference type="Pfam" id="PF03129">
    <property type="entry name" value="HGTP_anticodon"/>
    <property type="match status" value="1"/>
</dbReference>
<keyword evidence="8 11" id="KW-0648">Protein biosynthesis</keyword>
<name>A0A2S6G0Y4_9CLOT</name>
<dbReference type="InterPro" id="IPR041715">
    <property type="entry name" value="HisRS-like_core"/>
</dbReference>
<evidence type="ECO:0000313" key="14">
    <source>
        <dbReference type="EMBL" id="PPK49594.1"/>
    </source>
</evidence>
<dbReference type="PROSITE" id="PS50862">
    <property type="entry name" value="AA_TRNA_LIGASE_II"/>
    <property type="match status" value="1"/>
</dbReference>
<dbReference type="STRING" id="37659.GCA_000703125_02702"/>
<evidence type="ECO:0000256" key="12">
    <source>
        <dbReference type="PIRSR" id="PIRSR001549-1"/>
    </source>
</evidence>
<dbReference type="CDD" id="cd00773">
    <property type="entry name" value="HisRS-like_core"/>
    <property type="match status" value="1"/>
</dbReference>
<comment type="similarity">
    <text evidence="2 11">Belongs to the class-II aminoacyl-tRNA synthetase family.</text>
</comment>
<dbReference type="InterPro" id="IPR004154">
    <property type="entry name" value="Anticodon-bd"/>
</dbReference>
<dbReference type="GO" id="GO:0005737">
    <property type="term" value="C:cytoplasm"/>
    <property type="evidence" value="ECO:0007669"/>
    <property type="project" value="UniProtKB-SubCell"/>
</dbReference>
<dbReference type="EC" id="6.1.1.21" evidence="11"/>
<protein>
    <recommendedName>
        <fullName evidence="11">Histidine--tRNA ligase</fullName>
        <ecNumber evidence="11">6.1.1.21</ecNumber>
    </recommendedName>
    <alternativeName>
        <fullName evidence="11">Histidyl-tRNA synthetase</fullName>
        <shortName evidence="11">HisRS</shortName>
    </alternativeName>
</protein>
<dbReference type="GO" id="GO:0006427">
    <property type="term" value="P:histidyl-tRNA aminoacylation"/>
    <property type="evidence" value="ECO:0007669"/>
    <property type="project" value="UniProtKB-UniRule"/>
</dbReference>
<dbReference type="InterPro" id="IPR006195">
    <property type="entry name" value="aa-tRNA-synth_II"/>
</dbReference>
<evidence type="ECO:0000256" key="8">
    <source>
        <dbReference type="ARBA" id="ARBA00022917"/>
    </source>
</evidence>
<dbReference type="PANTHER" id="PTHR43707">
    <property type="entry name" value="HISTIDYL-TRNA SYNTHETASE"/>
    <property type="match status" value="1"/>
</dbReference>
<evidence type="ECO:0000256" key="6">
    <source>
        <dbReference type="ARBA" id="ARBA00022741"/>
    </source>
</evidence>
<feature type="domain" description="Aminoacyl-transfer RNA synthetases class-II family profile" evidence="13">
    <location>
        <begin position="32"/>
        <end position="320"/>
    </location>
</feature>
<keyword evidence="4 11" id="KW-0963">Cytoplasm</keyword>
<evidence type="ECO:0000259" key="13">
    <source>
        <dbReference type="PROSITE" id="PS50862"/>
    </source>
</evidence>
<dbReference type="HAMAP" id="MF_00127">
    <property type="entry name" value="His_tRNA_synth"/>
    <property type="match status" value="1"/>
</dbReference>
<evidence type="ECO:0000256" key="3">
    <source>
        <dbReference type="ARBA" id="ARBA00011738"/>
    </source>
</evidence>
<evidence type="ECO:0000256" key="5">
    <source>
        <dbReference type="ARBA" id="ARBA00022598"/>
    </source>
</evidence>
<dbReference type="Pfam" id="PF13393">
    <property type="entry name" value="tRNA-synt_His"/>
    <property type="match status" value="1"/>
</dbReference>
<dbReference type="SUPFAM" id="SSF55681">
    <property type="entry name" value="Class II aaRS and biotin synthetases"/>
    <property type="match status" value="1"/>
</dbReference>
<comment type="catalytic activity">
    <reaction evidence="10 11">
        <text>tRNA(His) + L-histidine + ATP = L-histidyl-tRNA(His) + AMP + diphosphate + H(+)</text>
        <dbReference type="Rhea" id="RHEA:17313"/>
        <dbReference type="Rhea" id="RHEA-COMP:9665"/>
        <dbReference type="Rhea" id="RHEA-COMP:9689"/>
        <dbReference type="ChEBI" id="CHEBI:15378"/>
        <dbReference type="ChEBI" id="CHEBI:30616"/>
        <dbReference type="ChEBI" id="CHEBI:33019"/>
        <dbReference type="ChEBI" id="CHEBI:57595"/>
        <dbReference type="ChEBI" id="CHEBI:78442"/>
        <dbReference type="ChEBI" id="CHEBI:78527"/>
        <dbReference type="ChEBI" id="CHEBI:456215"/>
        <dbReference type="EC" id="6.1.1.21"/>
    </reaction>
</comment>
<dbReference type="GO" id="GO:0140096">
    <property type="term" value="F:catalytic activity, acting on a protein"/>
    <property type="evidence" value="ECO:0007669"/>
    <property type="project" value="UniProtKB-ARBA"/>
</dbReference>
<feature type="binding site" evidence="12">
    <location>
        <position position="128"/>
    </location>
    <ligand>
        <name>L-histidine</name>
        <dbReference type="ChEBI" id="CHEBI:57595"/>
    </ligand>
</feature>
<accession>A0A2S6G0Y4</accession>
<dbReference type="CDD" id="cd00859">
    <property type="entry name" value="HisRS_anticodon"/>
    <property type="match status" value="1"/>
</dbReference>
<dbReference type="Gene3D" id="3.40.50.800">
    <property type="entry name" value="Anticodon-binding domain"/>
    <property type="match status" value="1"/>
</dbReference>
<evidence type="ECO:0000256" key="1">
    <source>
        <dbReference type="ARBA" id="ARBA00004496"/>
    </source>
</evidence>
<dbReference type="InterPro" id="IPR015807">
    <property type="entry name" value="His-tRNA-ligase"/>
</dbReference>